<evidence type="ECO:0000256" key="3">
    <source>
        <dbReference type="ARBA" id="ARBA00004470"/>
    </source>
</evidence>
<dbReference type="Gene3D" id="3.10.200.10">
    <property type="entry name" value="Alpha carbonic anhydrase"/>
    <property type="match status" value="1"/>
</dbReference>
<dbReference type="GO" id="GO:0006730">
    <property type="term" value="P:one-carbon metabolic process"/>
    <property type="evidence" value="ECO:0007669"/>
    <property type="project" value="TreeGrafter"/>
</dbReference>
<comment type="similarity">
    <text evidence="4">Belongs to the alpha-class carbonic anhydrase family.</text>
</comment>
<evidence type="ECO:0000313" key="12">
    <source>
        <dbReference type="EMBL" id="AFK49331.1"/>
    </source>
</evidence>
<dbReference type="CDD" id="cd03124">
    <property type="entry name" value="alpha_CA_prokaryotic_like"/>
    <property type="match status" value="1"/>
</dbReference>
<reference evidence="12" key="1">
    <citation type="submission" date="2012-05" db="EMBL/GenBank/DDBJ databases">
        <authorList>
            <person name="Krishnakumar V."/>
            <person name="Cheung F."/>
            <person name="Xiao Y."/>
            <person name="Chan A."/>
            <person name="Moskal W.A."/>
            <person name="Town C.D."/>
        </authorList>
    </citation>
    <scope>NUCLEOTIDE SEQUENCE</scope>
</reference>
<evidence type="ECO:0000259" key="11">
    <source>
        <dbReference type="PROSITE" id="PS51144"/>
    </source>
</evidence>
<comment type="cofactor">
    <cofactor evidence="1 10">
        <name>Zn(2+)</name>
        <dbReference type="ChEBI" id="CHEBI:29105"/>
    </cofactor>
</comment>
<dbReference type="GO" id="GO:0009570">
    <property type="term" value="C:chloroplast stroma"/>
    <property type="evidence" value="ECO:0007669"/>
    <property type="project" value="UniProtKB-SubCell"/>
</dbReference>
<dbReference type="SUPFAM" id="SSF51069">
    <property type="entry name" value="Carbonic anhydrase"/>
    <property type="match status" value="1"/>
</dbReference>
<dbReference type="Pfam" id="PF00194">
    <property type="entry name" value="Carb_anhydrase"/>
    <property type="match status" value="1"/>
</dbReference>
<accession>I3T9Y9</accession>
<dbReference type="PANTHER" id="PTHR18952">
    <property type="entry name" value="CARBONIC ANHYDRASE"/>
    <property type="match status" value="1"/>
</dbReference>
<evidence type="ECO:0000256" key="1">
    <source>
        <dbReference type="ARBA" id="ARBA00001947"/>
    </source>
</evidence>
<evidence type="ECO:0000256" key="7">
    <source>
        <dbReference type="ARBA" id="ARBA00022833"/>
    </source>
</evidence>
<comment type="catalytic activity">
    <reaction evidence="9 10">
        <text>hydrogencarbonate + H(+) = CO2 + H2O</text>
        <dbReference type="Rhea" id="RHEA:10748"/>
        <dbReference type="ChEBI" id="CHEBI:15377"/>
        <dbReference type="ChEBI" id="CHEBI:15378"/>
        <dbReference type="ChEBI" id="CHEBI:16526"/>
        <dbReference type="ChEBI" id="CHEBI:17544"/>
        <dbReference type="EC" id="4.2.1.1"/>
    </reaction>
</comment>
<evidence type="ECO:0000256" key="2">
    <source>
        <dbReference type="ARBA" id="ARBA00002904"/>
    </source>
</evidence>
<dbReference type="InterPro" id="IPR018338">
    <property type="entry name" value="Carbonic_anhydrase_a-class_CS"/>
</dbReference>
<evidence type="ECO:0000256" key="8">
    <source>
        <dbReference type="ARBA" id="ARBA00023239"/>
    </source>
</evidence>
<evidence type="ECO:0000256" key="10">
    <source>
        <dbReference type="RuleBase" id="RU367011"/>
    </source>
</evidence>
<comment type="similarity">
    <text evidence="10">Belongs to the alpha-carbonic anhydrase family.</text>
</comment>
<dbReference type="InterPro" id="IPR023561">
    <property type="entry name" value="Carbonic_anhydrase_a-class"/>
</dbReference>
<dbReference type="PROSITE" id="PS51144">
    <property type="entry name" value="ALPHA_CA_2"/>
    <property type="match status" value="1"/>
</dbReference>
<dbReference type="PROSITE" id="PS00162">
    <property type="entry name" value="ALPHA_CA_1"/>
    <property type="match status" value="1"/>
</dbReference>
<keyword evidence="8 10" id="KW-0456">Lyase</keyword>
<comment type="subcellular location">
    <subcellularLocation>
        <location evidence="3">Plastid</location>
        <location evidence="3">Chloroplast stroma</location>
    </subcellularLocation>
</comment>
<evidence type="ECO:0000256" key="5">
    <source>
        <dbReference type="ARBA" id="ARBA00012925"/>
    </source>
</evidence>
<dbReference type="EMBL" id="BT149537">
    <property type="protein sequence ID" value="AFK49331.1"/>
    <property type="molecule type" value="mRNA"/>
</dbReference>
<evidence type="ECO:0000256" key="4">
    <source>
        <dbReference type="ARBA" id="ARBA00006365"/>
    </source>
</evidence>
<dbReference type="GO" id="GO:0008270">
    <property type="term" value="F:zinc ion binding"/>
    <property type="evidence" value="ECO:0007669"/>
    <property type="project" value="UniProtKB-UniRule"/>
</dbReference>
<proteinExistence type="evidence at transcript level"/>
<dbReference type="InterPro" id="IPR001148">
    <property type="entry name" value="CA_dom"/>
</dbReference>
<feature type="domain" description="Alpha-carbonic anhydrase" evidence="11">
    <location>
        <begin position="4"/>
        <end position="234"/>
    </location>
</feature>
<comment type="function">
    <text evidence="2 10">Reversible hydration of carbon dioxide.</text>
</comment>
<evidence type="ECO:0000256" key="6">
    <source>
        <dbReference type="ARBA" id="ARBA00022723"/>
    </source>
</evidence>
<organism evidence="12">
    <name type="scientific">Lotus japonicus</name>
    <name type="common">Lotus corniculatus var. japonicus</name>
    <dbReference type="NCBI Taxonomy" id="34305"/>
    <lineage>
        <taxon>Eukaryota</taxon>
        <taxon>Viridiplantae</taxon>
        <taxon>Streptophyta</taxon>
        <taxon>Embryophyta</taxon>
        <taxon>Tracheophyta</taxon>
        <taxon>Spermatophyta</taxon>
        <taxon>Magnoliopsida</taxon>
        <taxon>eudicotyledons</taxon>
        <taxon>Gunneridae</taxon>
        <taxon>Pentapetalae</taxon>
        <taxon>rosids</taxon>
        <taxon>fabids</taxon>
        <taxon>Fabales</taxon>
        <taxon>Fabaceae</taxon>
        <taxon>Papilionoideae</taxon>
        <taxon>50 kb inversion clade</taxon>
        <taxon>NPAAA clade</taxon>
        <taxon>Hologalegina</taxon>
        <taxon>robinioid clade</taxon>
        <taxon>Loteae</taxon>
        <taxon>Lotus</taxon>
    </lineage>
</organism>
<dbReference type="AlphaFoldDB" id="I3T9Y9"/>
<dbReference type="PANTHER" id="PTHR18952:SF271">
    <property type="entry name" value="ALPHA CARBONIC ANHYDRASE 4-RELATED"/>
    <property type="match status" value="1"/>
</dbReference>
<dbReference type="SMART" id="SM01057">
    <property type="entry name" value="Carb_anhydrase"/>
    <property type="match status" value="1"/>
</dbReference>
<dbReference type="InterPro" id="IPR036398">
    <property type="entry name" value="CA_dom_sf"/>
</dbReference>
<dbReference type="InterPro" id="IPR041891">
    <property type="entry name" value="Alpha_CA_prokaryot-like"/>
</dbReference>
<name>I3T9Y9_LOTJA</name>
<keyword evidence="7 10" id="KW-0862">Zinc</keyword>
<keyword evidence="6 10" id="KW-0479">Metal-binding</keyword>
<protein>
    <recommendedName>
        <fullName evidence="5 10">Carbonic anhydrase</fullName>
        <ecNumber evidence="5 10">4.2.1.1</ecNumber>
    </recommendedName>
</protein>
<dbReference type="EC" id="4.2.1.1" evidence="5 10"/>
<sequence>MTGEEYIYTKGARNGPENWGSLKPEWEVCRNGKSQSPIDIKNVEGFSQLGKLKKDYKVAPATLKNRGHDIMLQWDGDAGKLNINGTYYKFVQSHWHTPSEHTLNGSKFDMEMHAVHENSKGERAVIGIWYTIGQPDPLLSKLLDNIKLSGDNKDIDLGILNPGLVKFGSRKYYRYVGSLTTPPCSEGVIWTIVKKVWTVSREQLKALKEAVHDGFEINARPTQELNGRKVWLYTPNVV</sequence>
<dbReference type="GO" id="GO:0004089">
    <property type="term" value="F:carbonate dehydratase activity"/>
    <property type="evidence" value="ECO:0007669"/>
    <property type="project" value="UniProtKB-UniRule"/>
</dbReference>
<evidence type="ECO:0000256" key="9">
    <source>
        <dbReference type="ARBA" id="ARBA00048348"/>
    </source>
</evidence>